<evidence type="ECO:0000313" key="2">
    <source>
        <dbReference type="Proteomes" id="UP001321445"/>
    </source>
</evidence>
<sequence length="60" mass="6661">MGRTPDEKISYIASYEGVKVLDISDSEKKWHADGGFLVPAVNAGGRYVKISSDFFLFYAL</sequence>
<evidence type="ECO:0000313" key="1">
    <source>
        <dbReference type="EMBL" id="BDY11936.1"/>
    </source>
</evidence>
<dbReference type="EMBL" id="AP027370">
    <property type="protein sequence ID" value="BDY11936.1"/>
    <property type="molecule type" value="Genomic_DNA"/>
</dbReference>
<organism evidence="1 2">
    <name type="scientific">Hydrogenimonas cancrithermarum</name>
    <dbReference type="NCBI Taxonomy" id="2993563"/>
    <lineage>
        <taxon>Bacteria</taxon>
        <taxon>Pseudomonadati</taxon>
        <taxon>Campylobacterota</taxon>
        <taxon>Epsilonproteobacteria</taxon>
        <taxon>Campylobacterales</taxon>
        <taxon>Hydrogenimonadaceae</taxon>
        <taxon>Hydrogenimonas</taxon>
    </lineage>
</organism>
<keyword evidence="2" id="KW-1185">Reference proteome</keyword>
<protein>
    <submittedName>
        <fullName evidence="1">Uncharacterized protein</fullName>
    </submittedName>
</protein>
<gene>
    <name evidence="1" type="ORF">HCR_02480</name>
</gene>
<reference evidence="1 2" key="1">
    <citation type="submission" date="2023-03" db="EMBL/GenBank/DDBJ databases">
        <title>Description of Hydrogenimonas sp. ISO32.</title>
        <authorList>
            <person name="Mino S."/>
            <person name="Fukazawa S."/>
            <person name="Sawabe T."/>
        </authorList>
    </citation>
    <scope>NUCLEOTIDE SEQUENCE [LARGE SCALE GENOMIC DNA]</scope>
    <source>
        <strain evidence="1 2">ISO32</strain>
    </source>
</reference>
<proteinExistence type="predicted"/>
<accession>A0ABM8FJW5</accession>
<dbReference type="Proteomes" id="UP001321445">
    <property type="component" value="Chromosome"/>
</dbReference>
<name>A0ABM8FJW5_9BACT</name>